<keyword evidence="2" id="KW-1185">Reference proteome</keyword>
<accession>A0A4P6JQB2</accession>
<dbReference type="InterPro" id="IPR011011">
    <property type="entry name" value="Znf_FYVE_PHD"/>
</dbReference>
<dbReference type="AlphaFoldDB" id="A0A4P6JQB2"/>
<dbReference type="Proteomes" id="UP000290365">
    <property type="component" value="Chromosome"/>
</dbReference>
<protein>
    <submittedName>
        <fullName evidence="1">Uncharacterized protein</fullName>
    </submittedName>
</protein>
<dbReference type="EMBL" id="CP035758">
    <property type="protein sequence ID" value="QBD77607.1"/>
    <property type="molecule type" value="Genomic_DNA"/>
</dbReference>
<evidence type="ECO:0000313" key="1">
    <source>
        <dbReference type="EMBL" id="QBD77607.1"/>
    </source>
</evidence>
<dbReference type="OrthoDB" id="165095at2"/>
<dbReference type="RefSeq" id="WP_129888662.1">
    <property type="nucleotide sequence ID" value="NZ_CP035758.1"/>
</dbReference>
<dbReference type="SUPFAM" id="SSF57903">
    <property type="entry name" value="FYVE/PHD zinc finger"/>
    <property type="match status" value="1"/>
</dbReference>
<gene>
    <name evidence="1" type="ORF">EPA93_17050</name>
</gene>
<evidence type="ECO:0000313" key="2">
    <source>
        <dbReference type="Proteomes" id="UP000290365"/>
    </source>
</evidence>
<reference evidence="1 2" key="1">
    <citation type="submission" date="2019-01" db="EMBL/GenBank/DDBJ databases">
        <title>Ktedonosporobacter rubrisoli SCAWS-G2.</title>
        <authorList>
            <person name="Huang Y."/>
            <person name="Yan B."/>
        </authorList>
    </citation>
    <scope>NUCLEOTIDE SEQUENCE [LARGE SCALE GENOMIC DNA]</scope>
    <source>
        <strain evidence="1 2">SCAWS-G2</strain>
    </source>
</reference>
<sequence length="77" mass="8627">MFDEQILVEPDAAIAPDTDNDPTRCYVCGEKATAVCGRCKLAVCEEHQQKEREPVTKISMILCDECADYYDGLVRPD</sequence>
<name>A0A4P6JQB2_KTERU</name>
<proteinExistence type="predicted"/>
<organism evidence="1 2">
    <name type="scientific">Ktedonosporobacter rubrisoli</name>
    <dbReference type="NCBI Taxonomy" id="2509675"/>
    <lineage>
        <taxon>Bacteria</taxon>
        <taxon>Bacillati</taxon>
        <taxon>Chloroflexota</taxon>
        <taxon>Ktedonobacteria</taxon>
        <taxon>Ktedonobacterales</taxon>
        <taxon>Ktedonosporobacteraceae</taxon>
        <taxon>Ktedonosporobacter</taxon>
    </lineage>
</organism>
<dbReference type="KEGG" id="kbs:EPA93_17050"/>